<organism evidence="5 6">
    <name type="scientific">Striga asiatica</name>
    <name type="common">Asiatic witchweed</name>
    <name type="synonym">Buchnera asiatica</name>
    <dbReference type="NCBI Taxonomy" id="4170"/>
    <lineage>
        <taxon>Eukaryota</taxon>
        <taxon>Viridiplantae</taxon>
        <taxon>Streptophyta</taxon>
        <taxon>Embryophyta</taxon>
        <taxon>Tracheophyta</taxon>
        <taxon>Spermatophyta</taxon>
        <taxon>Magnoliopsida</taxon>
        <taxon>eudicotyledons</taxon>
        <taxon>Gunneridae</taxon>
        <taxon>Pentapetalae</taxon>
        <taxon>asterids</taxon>
        <taxon>lamiids</taxon>
        <taxon>Lamiales</taxon>
        <taxon>Orobanchaceae</taxon>
        <taxon>Buchnereae</taxon>
        <taxon>Striga</taxon>
    </lineage>
</organism>
<evidence type="ECO:0000256" key="2">
    <source>
        <dbReference type="SAM" id="MobiDB-lite"/>
    </source>
</evidence>
<feature type="transmembrane region" description="Helical" evidence="3">
    <location>
        <begin position="409"/>
        <end position="428"/>
    </location>
</feature>
<keyword evidence="3" id="KW-0812">Transmembrane</keyword>
<dbReference type="PANTHER" id="PTHR45023:SF4">
    <property type="entry name" value="GLYCINE-RICH PROTEIN-RELATED"/>
    <property type="match status" value="1"/>
</dbReference>
<evidence type="ECO:0000313" key="5">
    <source>
        <dbReference type="EMBL" id="GER43982.1"/>
    </source>
</evidence>
<keyword evidence="1" id="KW-0175">Coiled coil</keyword>
<evidence type="ECO:0000256" key="3">
    <source>
        <dbReference type="SAM" id="Phobius"/>
    </source>
</evidence>
<feature type="non-terminal residue" evidence="5">
    <location>
        <position position="443"/>
    </location>
</feature>
<dbReference type="EMBL" id="BKCP01006826">
    <property type="protein sequence ID" value="GER43982.1"/>
    <property type="molecule type" value="Genomic_DNA"/>
</dbReference>
<evidence type="ECO:0000259" key="4">
    <source>
        <dbReference type="Pfam" id="PF14303"/>
    </source>
</evidence>
<dbReference type="OrthoDB" id="1689470at2759"/>
<proteinExistence type="predicted"/>
<name>A0A5A7QGG5_STRAF</name>
<keyword evidence="3" id="KW-0472">Membrane</keyword>
<reference evidence="6" key="1">
    <citation type="journal article" date="2019" name="Curr. Biol.">
        <title>Genome Sequence of Striga asiatica Provides Insight into the Evolution of Plant Parasitism.</title>
        <authorList>
            <person name="Yoshida S."/>
            <person name="Kim S."/>
            <person name="Wafula E.K."/>
            <person name="Tanskanen J."/>
            <person name="Kim Y.M."/>
            <person name="Honaas L."/>
            <person name="Yang Z."/>
            <person name="Spallek T."/>
            <person name="Conn C.E."/>
            <person name="Ichihashi Y."/>
            <person name="Cheong K."/>
            <person name="Cui S."/>
            <person name="Der J.P."/>
            <person name="Gundlach H."/>
            <person name="Jiao Y."/>
            <person name="Hori C."/>
            <person name="Ishida J.K."/>
            <person name="Kasahara H."/>
            <person name="Kiba T."/>
            <person name="Kim M.S."/>
            <person name="Koo N."/>
            <person name="Laohavisit A."/>
            <person name="Lee Y.H."/>
            <person name="Lumba S."/>
            <person name="McCourt P."/>
            <person name="Mortimer J.C."/>
            <person name="Mutuku J.M."/>
            <person name="Nomura T."/>
            <person name="Sasaki-Sekimoto Y."/>
            <person name="Seto Y."/>
            <person name="Wang Y."/>
            <person name="Wakatake T."/>
            <person name="Sakakibara H."/>
            <person name="Demura T."/>
            <person name="Yamaguchi S."/>
            <person name="Yoneyama K."/>
            <person name="Manabe R.I."/>
            <person name="Nelson D.C."/>
            <person name="Schulman A.H."/>
            <person name="Timko M.P."/>
            <person name="dePamphilis C.W."/>
            <person name="Choi D."/>
            <person name="Shirasu K."/>
        </authorList>
    </citation>
    <scope>NUCLEOTIDE SEQUENCE [LARGE SCALE GENOMIC DNA]</scope>
    <source>
        <strain evidence="6">cv. UVA1</strain>
    </source>
</reference>
<keyword evidence="6" id="KW-1185">Reference proteome</keyword>
<comment type="caution">
    <text evidence="5">The sequence shown here is derived from an EMBL/GenBank/DDBJ whole genome shotgun (WGS) entry which is preliminary data.</text>
</comment>
<sequence>MESQNSEKYSSSQPTLNFSRPTQIASQFNPLNIQMQPLYHFDPITGTYISVNPQHTPGFSFQNLLNSPIGNSEVEAATRERKTKTKSTKNSNSSKASLAKKDWTKEEEIALTKAWLYISEDADIGTNQKGAAMWDRILEVWRESMGTECNLARNNNSLQLKWSKIQGAISKFHSLYERLERHPQSGTNSEDLIINAMRSYEDLHDTPFKFIDCWKILIKNPKWCSKELTKAATSTKQVVDHKMSTMTGEAMATNGDVDVPVSTNIDGIERPEGRKKCKEKKRKLNEKKGVVDALNKLQCTLEKQISVNQANLEMKRENEEKELKLREEVMRKELELKEKAQKMKEEMYRMKMREQRRQEQDRLMNQDLSKLSPTRRAYYELRKIEILKEMENEFSHGSNMSAKFRINSYEVFVINVFSSIFLCFFGLFNTHLRMTSCCLIVVE</sequence>
<dbReference type="Proteomes" id="UP000325081">
    <property type="component" value="Unassembled WGS sequence"/>
</dbReference>
<protein>
    <submittedName>
        <fullName evidence="5">NAM-like protein-like</fullName>
    </submittedName>
</protein>
<keyword evidence="3" id="KW-1133">Transmembrane helix</keyword>
<evidence type="ECO:0000256" key="1">
    <source>
        <dbReference type="SAM" id="Coils"/>
    </source>
</evidence>
<feature type="domain" description="No apical meristem-associated C-terminal" evidence="4">
    <location>
        <begin position="207"/>
        <end position="386"/>
    </location>
</feature>
<feature type="region of interest" description="Disordered" evidence="2">
    <location>
        <begin position="74"/>
        <end position="99"/>
    </location>
</feature>
<feature type="coiled-coil region" evidence="1">
    <location>
        <begin position="307"/>
        <end position="346"/>
    </location>
</feature>
<dbReference type="PANTHER" id="PTHR45023">
    <property type="match status" value="1"/>
</dbReference>
<gene>
    <name evidence="5" type="ORF">STAS_20863</name>
</gene>
<dbReference type="AlphaFoldDB" id="A0A5A7QGG5"/>
<accession>A0A5A7QGG5</accession>
<dbReference type="Pfam" id="PF14303">
    <property type="entry name" value="NAM-associated"/>
    <property type="match status" value="1"/>
</dbReference>
<dbReference type="InterPro" id="IPR029466">
    <property type="entry name" value="NAM-associated_C"/>
</dbReference>
<evidence type="ECO:0000313" key="6">
    <source>
        <dbReference type="Proteomes" id="UP000325081"/>
    </source>
</evidence>
<feature type="compositionally biased region" description="Low complexity" evidence="2">
    <location>
        <begin position="88"/>
        <end position="97"/>
    </location>
</feature>